<evidence type="ECO:0000313" key="1">
    <source>
        <dbReference type="EMBL" id="ELA45739.1"/>
    </source>
</evidence>
<evidence type="ECO:0000313" key="2">
    <source>
        <dbReference type="Proteomes" id="UP000011081"/>
    </source>
</evidence>
<organism evidence="1 2">
    <name type="scientific">Vavraia culicis (isolate floridensis)</name>
    <name type="common">Microsporidian parasite</name>
    <dbReference type="NCBI Taxonomy" id="948595"/>
    <lineage>
        <taxon>Eukaryota</taxon>
        <taxon>Fungi</taxon>
        <taxon>Fungi incertae sedis</taxon>
        <taxon>Microsporidia</taxon>
        <taxon>Pleistophoridae</taxon>
        <taxon>Vavraia</taxon>
    </lineage>
</organism>
<dbReference type="GeneID" id="19880630"/>
<name>L2GQ39_VAVCU</name>
<proteinExistence type="predicted"/>
<accession>L2GQ39</accession>
<dbReference type="VEuPathDB" id="MicrosporidiaDB:VCUG_02774"/>
<gene>
    <name evidence="1" type="ORF">VCUG_02774</name>
</gene>
<dbReference type="RefSeq" id="XP_008075787.1">
    <property type="nucleotide sequence ID" value="XM_008077596.1"/>
</dbReference>
<keyword evidence="2" id="KW-1185">Reference proteome</keyword>
<dbReference type="HOGENOM" id="CLU_2086607_0_0_1"/>
<feature type="non-terminal residue" evidence="1">
    <location>
        <position position="132"/>
    </location>
</feature>
<dbReference type="Proteomes" id="UP000011081">
    <property type="component" value="Unassembled WGS sequence"/>
</dbReference>
<dbReference type="EMBL" id="GL877759">
    <property type="protein sequence ID" value="ELA45739.1"/>
    <property type="molecule type" value="Genomic_DNA"/>
</dbReference>
<protein>
    <submittedName>
        <fullName evidence="1">Uncharacterized protein</fullName>
    </submittedName>
</protein>
<dbReference type="InParanoid" id="L2GQ39"/>
<reference evidence="2" key="1">
    <citation type="submission" date="2011-03" db="EMBL/GenBank/DDBJ databases">
        <title>The genome sequence of Vavraia culicis strain floridensis.</title>
        <authorList>
            <consortium name="The Broad Institute Genome Sequencing Platform"/>
            <person name="Cuomo C."/>
            <person name="Becnel J."/>
            <person name="Sanscrainte N."/>
            <person name="Young S.K."/>
            <person name="Zeng Q."/>
            <person name="Gargeya S."/>
            <person name="Fitzgerald M."/>
            <person name="Haas B."/>
            <person name="Abouelleil A."/>
            <person name="Alvarado L."/>
            <person name="Arachchi H.M."/>
            <person name="Berlin A."/>
            <person name="Chapman S.B."/>
            <person name="Gearin G."/>
            <person name="Goldberg J."/>
            <person name="Griggs A."/>
            <person name="Gujja S."/>
            <person name="Hansen M."/>
            <person name="Heiman D."/>
            <person name="Howarth C."/>
            <person name="Larimer J."/>
            <person name="Lui A."/>
            <person name="MacDonald P.J.P."/>
            <person name="McCowen C."/>
            <person name="Montmayeur A."/>
            <person name="Murphy C."/>
            <person name="Neiman D."/>
            <person name="Pearson M."/>
            <person name="Priest M."/>
            <person name="Roberts A."/>
            <person name="Saif S."/>
            <person name="Shea T."/>
            <person name="Sisk P."/>
            <person name="Stolte C."/>
            <person name="Sykes S."/>
            <person name="Wortman J."/>
            <person name="Nusbaum C."/>
            <person name="Birren B."/>
        </authorList>
    </citation>
    <scope>NUCLEOTIDE SEQUENCE [LARGE SCALE GENOMIC DNA]</scope>
    <source>
        <strain evidence="2">floridensis</strain>
    </source>
</reference>
<dbReference type="AlphaFoldDB" id="L2GQ39"/>
<sequence>MLFNLYGYVEASLKYILVFKNEQDKDFLIVENPADIGMSGLLRIHEEKKTMQSLPHEIRSTRFPDRGTVNKRFDYDDKYHYSHIAGIKRISYGTYHDVIKENPDIEFEVINVIISILSYQKIMKLSQRDNHR</sequence>